<sequence>MKNYPPLQCLCGPTLGSGSASYPPIPTSPLLPILGCRTRPFRYLHGLRRSLGRPFRRQVCMAS</sequence>
<dbReference type="AlphaFoldDB" id="A0A0C9WGU0"/>
<accession>A0A0C9WGU0</accession>
<keyword evidence="2" id="KW-1185">Reference proteome</keyword>
<reference evidence="2" key="2">
    <citation type="submission" date="2015-01" db="EMBL/GenBank/DDBJ databases">
        <title>Evolutionary Origins and Diversification of the Mycorrhizal Mutualists.</title>
        <authorList>
            <consortium name="DOE Joint Genome Institute"/>
            <consortium name="Mycorrhizal Genomics Consortium"/>
            <person name="Kohler A."/>
            <person name="Kuo A."/>
            <person name="Nagy L.G."/>
            <person name="Floudas D."/>
            <person name="Copeland A."/>
            <person name="Barry K.W."/>
            <person name="Cichocki N."/>
            <person name="Veneault-Fourrey C."/>
            <person name="LaButti K."/>
            <person name="Lindquist E.A."/>
            <person name="Lipzen A."/>
            <person name="Lundell T."/>
            <person name="Morin E."/>
            <person name="Murat C."/>
            <person name="Riley R."/>
            <person name="Ohm R."/>
            <person name="Sun H."/>
            <person name="Tunlid A."/>
            <person name="Henrissat B."/>
            <person name="Grigoriev I.V."/>
            <person name="Hibbett D.S."/>
            <person name="Martin F."/>
        </authorList>
    </citation>
    <scope>NUCLEOTIDE SEQUENCE [LARGE SCALE GENOMIC DNA]</scope>
    <source>
        <strain evidence="2">LaAM-08-1</strain>
    </source>
</reference>
<organism evidence="1 2">
    <name type="scientific">Laccaria amethystina LaAM-08-1</name>
    <dbReference type="NCBI Taxonomy" id="1095629"/>
    <lineage>
        <taxon>Eukaryota</taxon>
        <taxon>Fungi</taxon>
        <taxon>Dikarya</taxon>
        <taxon>Basidiomycota</taxon>
        <taxon>Agaricomycotina</taxon>
        <taxon>Agaricomycetes</taxon>
        <taxon>Agaricomycetidae</taxon>
        <taxon>Agaricales</taxon>
        <taxon>Agaricineae</taxon>
        <taxon>Hydnangiaceae</taxon>
        <taxon>Laccaria</taxon>
    </lineage>
</organism>
<dbReference type="Proteomes" id="UP000054477">
    <property type="component" value="Unassembled WGS sequence"/>
</dbReference>
<name>A0A0C9WGU0_9AGAR</name>
<dbReference type="EMBL" id="KN839315">
    <property type="protein sequence ID" value="KIJ90029.1"/>
    <property type="molecule type" value="Genomic_DNA"/>
</dbReference>
<reference evidence="1 2" key="1">
    <citation type="submission" date="2014-04" db="EMBL/GenBank/DDBJ databases">
        <authorList>
            <consortium name="DOE Joint Genome Institute"/>
            <person name="Kuo A."/>
            <person name="Kohler A."/>
            <person name="Nagy L.G."/>
            <person name="Floudas D."/>
            <person name="Copeland A."/>
            <person name="Barry K.W."/>
            <person name="Cichocki N."/>
            <person name="Veneault-Fourrey C."/>
            <person name="LaButti K."/>
            <person name="Lindquist E.A."/>
            <person name="Lipzen A."/>
            <person name="Lundell T."/>
            <person name="Morin E."/>
            <person name="Murat C."/>
            <person name="Sun H."/>
            <person name="Tunlid A."/>
            <person name="Henrissat B."/>
            <person name="Grigoriev I.V."/>
            <person name="Hibbett D.S."/>
            <person name="Martin F."/>
            <person name="Nordberg H.P."/>
            <person name="Cantor M.N."/>
            <person name="Hua S.X."/>
        </authorList>
    </citation>
    <scope>NUCLEOTIDE SEQUENCE [LARGE SCALE GENOMIC DNA]</scope>
    <source>
        <strain evidence="1 2">LaAM-08-1</strain>
    </source>
</reference>
<gene>
    <name evidence="1" type="ORF">K443DRAFT_581957</name>
</gene>
<evidence type="ECO:0000313" key="1">
    <source>
        <dbReference type="EMBL" id="KIJ90029.1"/>
    </source>
</evidence>
<proteinExistence type="predicted"/>
<evidence type="ECO:0000313" key="2">
    <source>
        <dbReference type="Proteomes" id="UP000054477"/>
    </source>
</evidence>
<protein>
    <submittedName>
        <fullName evidence="1">Uncharacterized protein</fullName>
    </submittedName>
</protein>
<dbReference type="HOGENOM" id="CLU_2886173_0_0_1"/>